<evidence type="ECO:0000259" key="1">
    <source>
        <dbReference type="Pfam" id="PF04773"/>
    </source>
</evidence>
<dbReference type="PIRSF" id="PIRSF018266">
    <property type="entry name" value="FecR"/>
    <property type="match status" value="1"/>
</dbReference>
<dbReference type="PANTHER" id="PTHR30273:SF2">
    <property type="entry name" value="PROTEIN FECR"/>
    <property type="match status" value="1"/>
</dbReference>
<feature type="domain" description="FecR N-terminal" evidence="2">
    <location>
        <begin position="10"/>
        <end position="50"/>
    </location>
</feature>
<dbReference type="GO" id="GO:0016989">
    <property type="term" value="F:sigma factor antagonist activity"/>
    <property type="evidence" value="ECO:0007669"/>
    <property type="project" value="TreeGrafter"/>
</dbReference>
<evidence type="ECO:0000313" key="4">
    <source>
        <dbReference type="Proteomes" id="UP001139971"/>
    </source>
</evidence>
<reference evidence="3" key="1">
    <citation type="submission" date="2023-02" db="EMBL/GenBank/DDBJ databases">
        <title>Tahibacter soli sp. nov. isolated from soil.</title>
        <authorList>
            <person name="Baek J.H."/>
            <person name="Lee J.K."/>
            <person name="Choi D.G."/>
            <person name="Jeon C.O."/>
        </authorList>
    </citation>
    <scope>NUCLEOTIDE SEQUENCE</scope>
    <source>
        <strain evidence="3">BL</strain>
    </source>
</reference>
<organism evidence="3 4">
    <name type="scientific">Tahibacter soli</name>
    <dbReference type="NCBI Taxonomy" id="2983605"/>
    <lineage>
        <taxon>Bacteria</taxon>
        <taxon>Pseudomonadati</taxon>
        <taxon>Pseudomonadota</taxon>
        <taxon>Gammaproteobacteria</taxon>
        <taxon>Lysobacterales</taxon>
        <taxon>Rhodanobacteraceae</taxon>
        <taxon>Tahibacter</taxon>
    </lineage>
</organism>
<dbReference type="RefSeq" id="WP_263543056.1">
    <property type="nucleotide sequence ID" value="NZ_JAOVZO020000001.1"/>
</dbReference>
<evidence type="ECO:0000313" key="3">
    <source>
        <dbReference type="EMBL" id="MDC8011183.1"/>
    </source>
</evidence>
<dbReference type="Gene3D" id="2.60.120.1440">
    <property type="match status" value="1"/>
</dbReference>
<feature type="domain" description="FecR protein" evidence="1">
    <location>
        <begin position="113"/>
        <end position="201"/>
    </location>
</feature>
<dbReference type="Pfam" id="PF04773">
    <property type="entry name" value="FecR"/>
    <property type="match status" value="1"/>
</dbReference>
<dbReference type="InterPro" id="IPR006860">
    <property type="entry name" value="FecR"/>
</dbReference>
<dbReference type="Proteomes" id="UP001139971">
    <property type="component" value="Unassembled WGS sequence"/>
</dbReference>
<accession>A0A9X3YHZ9</accession>
<comment type="caution">
    <text evidence="3">The sequence shown here is derived from an EMBL/GenBank/DDBJ whole genome shotgun (WGS) entry which is preliminary data.</text>
</comment>
<dbReference type="EMBL" id="JAOVZO020000001">
    <property type="protein sequence ID" value="MDC8011183.1"/>
    <property type="molecule type" value="Genomic_DNA"/>
</dbReference>
<protein>
    <submittedName>
        <fullName evidence="3">FecR domain-containing protein</fullName>
    </submittedName>
</protein>
<dbReference type="InterPro" id="IPR012373">
    <property type="entry name" value="Ferrdict_sens_TM"/>
</dbReference>
<dbReference type="PANTHER" id="PTHR30273">
    <property type="entry name" value="PERIPLASMIC SIGNAL SENSOR AND SIGMA FACTOR ACTIVATOR FECR-RELATED"/>
    <property type="match status" value="1"/>
</dbReference>
<gene>
    <name evidence="3" type="ORF">OD750_001340</name>
</gene>
<dbReference type="AlphaFoldDB" id="A0A9X3YHZ9"/>
<proteinExistence type="predicted"/>
<dbReference type="InterPro" id="IPR032623">
    <property type="entry name" value="FecR_N"/>
</dbReference>
<sequence>MNTPESLQLEAARWHALAGEGSLSTAESARLDAWLARDVRHRLAYADVAAAGFALQQALGADAPLPAQAPRASRRPLLRWSLAAAPLLLLVALVAGPRVQPTVQNLRSDLHSAIGQPVTQTLADGSVLQLDTDSAVRIRMTPSRRDIELVRGRLAISVAKDPARPLHVLAGGTDAMAVGTRFVVDRGDRATHVGVQEGIVRVTRGDGKSAQLTAGQQVLVGDDVNFDVVELDVNADSWTRGVLSAERKPLVDVLAELDRYLPERIVLLDTAHAQMPITATLPLADPDAALRVLAQTSQLSLRHLPRVAYVVQ</sequence>
<keyword evidence="4" id="KW-1185">Reference proteome</keyword>
<dbReference type="Pfam" id="PF16220">
    <property type="entry name" value="DUF4880"/>
    <property type="match status" value="1"/>
</dbReference>
<name>A0A9X3YHZ9_9GAMM</name>
<evidence type="ECO:0000259" key="2">
    <source>
        <dbReference type="Pfam" id="PF16220"/>
    </source>
</evidence>